<dbReference type="Proteomes" id="UP001377337">
    <property type="component" value="Chromosome"/>
</dbReference>
<gene>
    <name evidence="3" type="ORF">WCV65_07655</name>
</gene>
<accession>A0ABZ2NKH9</accession>
<dbReference type="Pfam" id="PF00795">
    <property type="entry name" value="CN_hydrolase"/>
    <property type="match status" value="1"/>
</dbReference>
<dbReference type="PANTHER" id="PTHR23088">
    <property type="entry name" value="NITRILASE-RELATED"/>
    <property type="match status" value="1"/>
</dbReference>
<evidence type="ECO:0000313" key="3">
    <source>
        <dbReference type="EMBL" id="WXB98337.1"/>
    </source>
</evidence>
<dbReference type="SUPFAM" id="SSF56317">
    <property type="entry name" value="Carbon-nitrogen hydrolase"/>
    <property type="match status" value="1"/>
</dbReference>
<dbReference type="CDD" id="cd07583">
    <property type="entry name" value="nitrilase_5"/>
    <property type="match status" value="1"/>
</dbReference>
<proteinExistence type="inferred from homology"/>
<dbReference type="EMBL" id="CP147407">
    <property type="protein sequence ID" value="WXB98337.1"/>
    <property type="molecule type" value="Genomic_DNA"/>
</dbReference>
<evidence type="ECO:0000256" key="1">
    <source>
        <dbReference type="ARBA" id="ARBA00010613"/>
    </source>
</evidence>
<dbReference type="InterPro" id="IPR003010">
    <property type="entry name" value="C-N_Hydrolase"/>
</dbReference>
<evidence type="ECO:0000313" key="4">
    <source>
        <dbReference type="Proteomes" id="UP001377337"/>
    </source>
</evidence>
<reference evidence="3 4" key="1">
    <citation type="submission" date="2024-02" db="EMBL/GenBank/DDBJ databases">
        <title>Seven novel Bacillus-like species.</title>
        <authorList>
            <person name="Liu G."/>
        </authorList>
    </citation>
    <scope>NUCLEOTIDE SEQUENCE [LARGE SCALE GENOMIC DNA]</scope>
    <source>
        <strain evidence="3 4">FJAT-52054</strain>
    </source>
</reference>
<keyword evidence="3" id="KW-0378">Hydrolase</keyword>
<dbReference type="RefSeq" id="WP_338781328.1">
    <property type="nucleotide sequence ID" value="NZ_CP147407.1"/>
</dbReference>
<protein>
    <submittedName>
        <fullName evidence="3">Carbon-nitrogen family hydrolase</fullName>
    </submittedName>
</protein>
<dbReference type="GO" id="GO:0016787">
    <property type="term" value="F:hydrolase activity"/>
    <property type="evidence" value="ECO:0007669"/>
    <property type="project" value="UniProtKB-KW"/>
</dbReference>
<dbReference type="InterPro" id="IPR036526">
    <property type="entry name" value="C-N_Hydrolase_sf"/>
</dbReference>
<dbReference type="PROSITE" id="PS50263">
    <property type="entry name" value="CN_HYDROLASE"/>
    <property type="match status" value="1"/>
</dbReference>
<comment type="similarity">
    <text evidence="1">Belongs to the carbon-nitrogen hydrolase superfamily. NIT1/NIT2 family.</text>
</comment>
<evidence type="ECO:0000259" key="2">
    <source>
        <dbReference type="PROSITE" id="PS50263"/>
    </source>
</evidence>
<keyword evidence="4" id="KW-1185">Reference proteome</keyword>
<name>A0ABZ2NKH9_9BACI</name>
<organism evidence="3 4">
    <name type="scientific">Metabacillus sediminis</name>
    <dbReference type="NCBI Taxonomy" id="3117746"/>
    <lineage>
        <taxon>Bacteria</taxon>
        <taxon>Bacillati</taxon>
        <taxon>Bacillota</taxon>
        <taxon>Bacilli</taxon>
        <taxon>Bacillales</taxon>
        <taxon>Bacillaceae</taxon>
        <taxon>Metabacillus</taxon>
    </lineage>
</organism>
<dbReference type="Gene3D" id="3.60.110.10">
    <property type="entry name" value="Carbon-nitrogen hydrolase"/>
    <property type="match status" value="1"/>
</dbReference>
<feature type="domain" description="CN hydrolase" evidence="2">
    <location>
        <begin position="3"/>
        <end position="240"/>
    </location>
</feature>
<sequence>MKRTICCIQFDIAFGDPEENKKRVSLAMEEAISKEAPDFLILPELWNTGYDLTRLEVIADEEGIDSKAFLSELARKHSVNLIAGSIAKKSGHEVTNTMLIFDREGNLIHEYSKLHLFKLMDEHHYLTGGRESGLFMLDGVHCAGFICYDIRFPEWMREHAANGAEVLFVAAEWPLPRLHHWRSLLIARAIENQAYVVACNRSGSDPNNQFAGHSLVIDPWGNVIAEAGESEEILSAELDFNEIAGIRKQIPVFQDRRPEFYQSFVKRD</sequence>
<dbReference type="PANTHER" id="PTHR23088:SF27">
    <property type="entry name" value="DEAMINATED GLUTATHIONE AMIDASE"/>
    <property type="match status" value="1"/>
</dbReference>